<dbReference type="PANTHER" id="PTHR43060">
    <property type="entry name" value="3-HYDROXYISOBUTYRATE DEHYDROGENASE-LIKE 1, MITOCHONDRIAL-RELATED"/>
    <property type="match status" value="1"/>
</dbReference>
<dbReference type="InterPro" id="IPR036291">
    <property type="entry name" value="NAD(P)-bd_dom_sf"/>
</dbReference>
<dbReference type="PANTHER" id="PTHR43060:SF15">
    <property type="entry name" value="3-HYDROXYISOBUTYRATE DEHYDROGENASE-LIKE 1, MITOCHONDRIAL-RELATED"/>
    <property type="match status" value="1"/>
</dbReference>
<evidence type="ECO:0000256" key="1">
    <source>
        <dbReference type="ARBA" id="ARBA00009080"/>
    </source>
</evidence>
<dbReference type="InterPro" id="IPR008927">
    <property type="entry name" value="6-PGluconate_DH-like_C_sf"/>
</dbReference>
<dbReference type="Pfam" id="PF14833">
    <property type="entry name" value="NAD_binding_11"/>
    <property type="match status" value="1"/>
</dbReference>
<evidence type="ECO:0000256" key="3">
    <source>
        <dbReference type="ARBA" id="ARBA00023027"/>
    </source>
</evidence>
<dbReference type="PIRSF" id="PIRSF000103">
    <property type="entry name" value="HIBADH"/>
    <property type="match status" value="1"/>
</dbReference>
<organism evidence="6 7">
    <name type="scientific">Vagococcus proximus</name>
    <dbReference type="NCBI Taxonomy" id="2991417"/>
    <lineage>
        <taxon>Bacteria</taxon>
        <taxon>Bacillati</taxon>
        <taxon>Bacillota</taxon>
        <taxon>Bacilli</taxon>
        <taxon>Lactobacillales</taxon>
        <taxon>Enterococcaceae</taxon>
        <taxon>Vagococcus</taxon>
    </lineage>
</organism>
<dbReference type="InterPro" id="IPR015815">
    <property type="entry name" value="HIBADH-related"/>
</dbReference>
<dbReference type="Pfam" id="PF03446">
    <property type="entry name" value="NAD_binding_2"/>
    <property type="match status" value="1"/>
</dbReference>
<comment type="caution">
    <text evidence="6">The sequence shown here is derived from an EMBL/GenBank/DDBJ whole genome shotgun (WGS) entry which is preliminary data.</text>
</comment>
<dbReference type="SUPFAM" id="SSF48179">
    <property type="entry name" value="6-phosphogluconate dehydrogenase C-terminal domain-like"/>
    <property type="match status" value="1"/>
</dbReference>
<keyword evidence="3" id="KW-0520">NAD</keyword>
<reference evidence="6" key="1">
    <citation type="submission" date="2022-10" db="EMBL/GenBank/DDBJ databases">
        <title>Vagococcus sp. isolated from poultry meat.</title>
        <authorList>
            <person name="Johansson P."/>
            <person name="Bjorkroth J."/>
        </authorList>
    </citation>
    <scope>NUCLEOTIDE SEQUENCE</scope>
    <source>
        <strain evidence="6">PNs007</strain>
    </source>
</reference>
<protein>
    <submittedName>
        <fullName evidence="6">NAD(P)-dependent oxidoreductase</fullName>
    </submittedName>
</protein>
<name>A0ABT5X060_9ENTE</name>
<dbReference type="SUPFAM" id="SSF51735">
    <property type="entry name" value="NAD(P)-binding Rossmann-fold domains"/>
    <property type="match status" value="1"/>
</dbReference>
<evidence type="ECO:0000259" key="5">
    <source>
        <dbReference type="Pfam" id="PF14833"/>
    </source>
</evidence>
<comment type="similarity">
    <text evidence="1">Belongs to the HIBADH-related family.</text>
</comment>
<keyword evidence="7" id="KW-1185">Reference proteome</keyword>
<dbReference type="InterPro" id="IPR013328">
    <property type="entry name" value="6PGD_dom2"/>
</dbReference>
<proteinExistence type="inferred from homology"/>
<gene>
    <name evidence="6" type="ORF">OL233_03745</name>
</gene>
<feature type="domain" description="3-hydroxyisobutyrate dehydrogenase-like NAD-binding" evidence="5">
    <location>
        <begin position="165"/>
        <end position="284"/>
    </location>
</feature>
<sequence>MKKIGFIGTGVMGASIVKHLLNANYTVTVYNRTKSKTDELVELGATWAETPKEVTENSELIFSMVGYPSDVEEIYFGETGIFKSNVKGKVIVDMTTSTPALAKKIADYAAKENAVALDAPVSGGDLGAKNGTLTIMVGGDAKTYNEIEPVLSVFGAKVNLQGEAGAGQHTKMANQIMIAGTMTGMTELLVYAKEAGLDLEKVLDTVGGGSAANWSLANYAPRILREDYSAGFFVKHFVKDLKIALDEAEKMEISLPATEKAKELYEKLMAEGHENDGTQALIKLWWDK</sequence>
<evidence type="ECO:0000256" key="2">
    <source>
        <dbReference type="ARBA" id="ARBA00023002"/>
    </source>
</evidence>
<dbReference type="EMBL" id="JAPDSH010000002">
    <property type="protein sequence ID" value="MDF0479393.1"/>
    <property type="molecule type" value="Genomic_DNA"/>
</dbReference>
<keyword evidence="2" id="KW-0560">Oxidoreductase</keyword>
<dbReference type="Gene3D" id="3.40.50.720">
    <property type="entry name" value="NAD(P)-binding Rossmann-like Domain"/>
    <property type="match status" value="1"/>
</dbReference>
<dbReference type="Gene3D" id="1.10.1040.10">
    <property type="entry name" value="N-(1-d-carboxylethyl)-l-norvaline Dehydrogenase, domain 2"/>
    <property type="match status" value="1"/>
</dbReference>
<evidence type="ECO:0000313" key="7">
    <source>
        <dbReference type="Proteomes" id="UP001147148"/>
    </source>
</evidence>
<dbReference type="InterPro" id="IPR029154">
    <property type="entry name" value="HIBADH-like_NADP-bd"/>
</dbReference>
<feature type="domain" description="6-phosphogluconate dehydrogenase NADP-binding" evidence="4">
    <location>
        <begin position="3"/>
        <end position="159"/>
    </location>
</feature>
<accession>A0ABT5X060</accession>
<evidence type="ECO:0000313" key="6">
    <source>
        <dbReference type="EMBL" id="MDF0479393.1"/>
    </source>
</evidence>
<dbReference type="Proteomes" id="UP001147148">
    <property type="component" value="Unassembled WGS sequence"/>
</dbReference>
<evidence type="ECO:0000259" key="4">
    <source>
        <dbReference type="Pfam" id="PF03446"/>
    </source>
</evidence>
<dbReference type="InterPro" id="IPR006115">
    <property type="entry name" value="6PGDH_NADP-bd"/>
</dbReference>